<dbReference type="KEGG" id="afj:AFERRID_08300"/>
<proteinExistence type="predicted"/>
<dbReference type="RefSeq" id="WP_113527533.1">
    <property type="nucleotide sequence ID" value="NZ_AP018795.1"/>
</dbReference>
<dbReference type="AlphaFoldDB" id="A0A2Z6IGA0"/>
<name>A0A2Z6IGA0_ACIFI</name>
<accession>A0A2Z6IGA0</accession>
<evidence type="ECO:0000313" key="2">
    <source>
        <dbReference type="Proteomes" id="UP000280188"/>
    </source>
</evidence>
<gene>
    <name evidence="1" type="ORF">AFERRID_08300</name>
</gene>
<reference evidence="1 2" key="1">
    <citation type="journal article" date="2018" name="Microbiol. Resour. Announc.">
        <title>Complete Genome Sequence of Acidithiobacillus ferridurans JCM 18981.</title>
        <authorList>
            <person name="Miyauchi T."/>
            <person name="Kouzuma A."/>
            <person name="Abe T."/>
            <person name="Watanabe K."/>
        </authorList>
    </citation>
    <scope>NUCLEOTIDE SEQUENCE [LARGE SCALE GENOMIC DNA]</scope>
    <source>
        <strain evidence="2">ATCC 33020 / DSM 29468 / JCM 18981 / 11Fe</strain>
    </source>
</reference>
<dbReference type="PROSITE" id="PS51257">
    <property type="entry name" value="PROKAR_LIPOPROTEIN"/>
    <property type="match status" value="1"/>
</dbReference>
<organism evidence="1 2">
    <name type="scientific">Acidithiobacillus ferridurans</name>
    <dbReference type="NCBI Taxonomy" id="1232575"/>
    <lineage>
        <taxon>Bacteria</taxon>
        <taxon>Pseudomonadati</taxon>
        <taxon>Pseudomonadota</taxon>
        <taxon>Acidithiobacillia</taxon>
        <taxon>Acidithiobacillales</taxon>
        <taxon>Acidithiobacillaceae</taxon>
        <taxon>Acidithiobacillus</taxon>
    </lineage>
</organism>
<protein>
    <submittedName>
        <fullName evidence="1">Uncharacterized protein</fullName>
    </submittedName>
</protein>
<sequence>MIKDRNVIRIGLQISMAVACLTLTTYADAEKVTEPVPDSPHANPALRAKIRSGQIGSTLEEKLKTLREARDYTNAPGDFTKNGDVPEYDVIVAGLNHFKKFITNYTNPSITDWDRDLKLPEGCRWIPNPPALAPVIIRSASVNAPTHTSKWHIISCVAKVQSGKKMKSVTYFYRLYASITSGSADEALSLARKNLRKYGYDEVTLPTYPHDQNDRSAIFSDKGRAAIAVAGASSETVPATYINHPDKLTKYTPMLHNLKNYLQNNGKITTISIYEVSLTPLDAPLKPIRGLDTAVAGLPKNH</sequence>
<keyword evidence="2" id="KW-1185">Reference proteome</keyword>
<dbReference type="EMBL" id="AP018795">
    <property type="protein sequence ID" value="BBF64612.1"/>
    <property type="molecule type" value="Genomic_DNA"/>
</dbReference>
<evidence type="ECO:0000313" key="1">
    <source>
        <dbReference type="EMBL" id="BBF64612.1"/>
    </source>
</evidence>
<dbReference type="Proteomes" id="UP000280188">
    <property type="component" value="Chromosome"/>
</dbReference>